<comment type="caution">
    <text evidence="1">The sequence shown here is derived from an EMBL/GenBank/DDBJ whole genome shotgun (WGS) entry which is preliminary data.</text>
</comment>
<gene>
    <name evidence="1" type="ORF">DW172_03335</name>
</gene>
<accession>A0A414ZR84</accession>
<evidence type="ECO:0000313" key="1">
    <source>
        <dbReference type="EMBL" id="RHI25728.1"/>
    </source>
</evidence>
<sequence>MVKLKVGRKILNISENDLILDNGACYQIITQRIGSGFNKACPVMSKKLFNDLKNTELIFTSEGLRQAAIKKYGNMIETYWKFNIESMKKLGY</sequence>
<protein>
    <submittedName>
        <fullName evidence="1">Uncharacterized protein</fullName>
    </submittedName>
</protein>
<dbReference type="Proteomes" id="UP000285865">
    <property type="component" value="Unassembled WGS sequence"/>
</dbReference>
<dbReference type="RefSeq" id="WP_118257204.1">
    <property type="nucleotide sequence ID" value="NZ_QRKN01000001.1"/>
</dbReference>
<dbReference type="EMBL" id="QRKN01000001">
    <property type="protein sequence ID" value="RHI25728.1"/>
    <property type="molecule type" value="Genomic_DNA"/>
</dbReference>
<name>A0A414ZR84_9FIRM</name>
<evidence type="ECO:0000313" key="2">
    <source>
        <dbReference type="Proteomes" id="UP000285865"/>
    </source>
</evidence>
<reference evidence="1 2" key="1">
    <citation type="submission" date="2018-08" db="EMBL/GenBank/DDBJ databases">
        <title>A genome reference for cultivated species of the human gut microbiota.</title>
        <authorList>
            <person name="Zou Y."/>
            <person name="Xue W."/>
            <person name="Luo G."/>
        </authorList>
    </citation>
    <scope>NUCLEOTIDE SEQUENCE [LARGE SCALE GENOMIC DNA]</scope>
    <source>
        <strain evidence="1 2">AM16-11</strain>
    </source>
</reference>
<organism evidence="1 2">
    <name type="scientific">Agathobacter rectalis</name>
    <dbReference type="NCBI Taxonomy" id="39491"/>
    <lineage>
        <taxon>Bacteria</taxon>
        <taxon>Bacillati</taxon>
        <taxon>Bacillota</taxon>
        <taxon>Clostridia</taxon>
        <taxon>Lachnospirales</taxon>
        <taxon>Lachnospiraceae</taxon>
        <taxon>Agathobacter</taxon>
    </lineage>
</organism>
<proteinExistence type="predicted"/>
<dbReference type="AlphaFoldDB" id="A0A414ZR84"/>